<comment type="catalytic activity">
    <reaction evidence="14 15">
        <text>tRNA(Phe) + L-phenylalanine + ATP = L-phenylalanyl-tRNA(Phe) + AMP + diphosphate + H(+)</text>
        <dbReference type="Rhea" id="RHEA:19413"/>
        <dbReference type="Rhea" id="RHEA-COMP:9668"/>
        <dbReference type="Rhea" id="RHEA-COMP:9699"/>
        <dbReference type="ChEBI" id="CHEBI:15378"/>
        <dbReference type="ChEBI" id="CHEBI:30616"/>
        <dbReference type="ChEBI" id="CHEBI:33019"/>
        <dbReference type="ChEBI" id="CHEBI:58095"/>
        <dbReference type="ChEBI" id="CHEBI:78442"/>
        <dbReference type="ChEBI" id="CHEBI:78531"/>
        <dbReference type="ChEBI" id="CHEBI:456215"/>
        <dbReference type="EC" id="6.1.1.20"/>
    </reaction>
</comment>
<dbReference type="InterPro" id="IPR045864">
    <property type="entry name" value="aa-tRNA-synth_II/BPL/LPL"/>
</dbReference>
<dbReference type="Pfam" id="PF17759">
    <property type="entry name" value="tRNA_synthFbeta"/>
    <property type="match status" value="1"/>
</dbReference>
<evidence type="ECO:0000256" key="10">
    <source>
        <dbReference type="ARBA" id="ARBA00022842"/>
    </source>
</evidence>
<dbReference type="SMART" id="SM00874">
    <property type="entry name" value="B5"/>
    <property type="match status" value="1"/>
</dbReference>
<keyword evidence="7 15" id="KW-0479">Metal-binding</keyword>
<dbReference type="InterPro" id="IPR041616">
    <property type="entry name" value="PheRS_beta_core"/>
</dbReference>
<evidence type="ECO:0000313" key="21">
    <source>
        <dbReference type="Proteomes" id="UP000000647"/>
    </source>
</evidence>
<dbReference type="HAMAP" id="MF_00283">
    <property type="entry name" value="Phe_tRNA_synth_beta1"/>
    <property type="match status" value="1"/>
</dbReference>
<dbReference type="Gene3D" id="3.30.930.10">
    <property type="entry name" value="Bira Bifunctional Protein, Domain 2"/>
    <property type="match status" value="1"/>
</dbReference>
<dbReference type="PROSITE" id="PS51447">
    <property type="entry name" value="FDX_ACB"/>
    <property type="match status" value="1"/>
</dbReference>
<evidence type="ECO:0000256" key="14">
    <source>
        <dbReference type="ARBA" id="ARBA00049255"/>
    </source>
</evidence>
<keyword evidence="12 15" id="KW-0648">Protein biosynthesis</keyword>
<evidence type="ECO:0000313" key="20">
    <source>
        <dbReference type="EMBL" id="ABM61220.1"/>
    </source>
</evidence>
<keyword evidence="5 16" id="KW-0820">tRNA-binding</keyword>
<dbReference type="InterPro" id="IPR033714">
    <property type="entry name" value="tRNA_bind_bactPheRS"/>
</dbReference>
<evidence type="ECO:0000256" key="5">
    <source>
        <dbReference type="ARBA" id="ARBA00022555"/>
    </source>
</evidence>
<dbReference type="InterPro" id="IPR020825">
    <property type="entry name" value="Phe-tRNA_synthase-like_B3/B4"/>
</dbReference>
<dbReference type="FunFam" id="3.30.56.10:FF:000002">
    <property type="entry name" value="Phenylalanine--tRNA ligase beta subunit"/>
    <property type="match status" value="1"/>
</dbReference>
<dbReference type="AlphaFoldDB" id="A1WU58"/>
<evidence type="ECO:0000256" key="2">
    <source>
        <dbReference type="ARBA" id="ARBA00008653"/>
    </source>
</evidence>
<dbReference type="Gene3D" id="3.30.56.10">
    <property type="match status" value="2"/>
</dbReference>
<dbReference type="SUPFAM" id="SSF46955">
    <property type="entry name" value="Putative DNA-binding domain"/>
    <property type="match status" value="1"/>
</dbReference>
<dbReference type="Gene3D" id="3.50.40.10">
    <property type="entry name" value="Phenylalanyl-trna Synthetase, Chain B, domain 3"/>
    <property type="match status" value="1"/>
</dbReference>
<keyword evidence="11 16" id="KW-0694">RNA-binding</keyword>
<dbReference type="PROSITE" id="PS50886">
    <property type="entry name" value="TRBD"/>
    <property type="match status" value="1"/>
</dbReference>
<dbReference type="Gene3D" id="3.30.70.380">
    <property type="entry name" value="Ferrodoxin-fold anticodon-binding domain"/>
    <property type="match status" value="1"/>
</dbReference>
<dbReference type="FunFam" id="3.30.930.10:FF:000022">
    <property type="entry name" value="Phenylalanine--tRNA ligase beta subunit"/>
    <property type="match status" value="1"/>
</dbReference>
<protein>
    <recommendedName>
        <fullName evidence="15">Phenylalanine--tRNA ligase beta subunit</fullName>
        <ecNumber evidence="15">6.1.1.20</ecNumber>
    </recommendedName>
    <alternativeName>
        <fullName evidence="15">Phenylalanyl-tRNA synthetase beta subunit</fullName>
        <shortName evidence="15">PheRS</shortName>
    </alternativeName>
</protein>
<dbReference type="HOGENOM" id="CLU_016891_0_0_6"/>
<dbReference type="Pfam" id="PF01588">
    <property type="entry name" value="tRNA_bind"/>
    <property type="match status" value="1"/>
</dbReference>
<keyword evidence="6 15" id="KW-0436">Ligase</keyword>
<dbReference type="eggNOG" id="COG0072">
    <property type="taxonomic scope" value="Bacteria"/>
</dbReference>
<dbReference type="FunFam" id="2.40.50.140:FF:000045">
    <property type="entry name" value="Phenylalanine--tRNA ligase beta subunit"/>
    <property type="match status" value="1"/>
</dbReference>
<feature type="domain" description="FDX-ACB" evidence="18">
    <location>
        <begin position="697"/>
        <end position="790"/>
    </location>
</feature>
<dbReference type="GO" id="GO:0000287">
    <property type="term" value="F:magnesium ion binding"/>
    <property type="evidence" value="ECO:0007669"/>
    <property type="project" value="UniProtKB-UniRule"/>
</dbReference>
<dbReference type="InterPro" id="IPR045060">
    <property type="entry name" value="Phe-tRNA-ligase_IIc_bsu"/>
</dbReference>
<keyword evidence="13 15" id="KW-0030">Aminoacyl-tRNA synthetase</keyword>
<feature type="binding site" evidence="15">
    <location>
        <position position="453"/>
    </location>
    <ligand>
        <name>Mg(2+)</name>
        <dbReference type="ChEBI" id="CHEBI:18420"/>
        <note>shared with alpha subunit</note>
    </ligand>
</feature>
<evidence type="ECO:0000259" key="18">
    <source>
        <dbReference type="PROSITE" id="PS51447"/>
    </source>
</evidence>
<dbReference type="SMART" id="SM00873">
    <property type="entry name" value="B3_4"/>
    <property type="match status" value="1"/>
</dbReference>
<dbReference type="Proteomes" id="UP000000647">
    <property type="component" value="Chromosome"/>
</dbReference>
<dbReference type="EC" id="6.1.1.20" evidence="15"/>
<dbReference type="GO" id="GO:0004826">
    <property type="term" value="F:phenylalanine-tRNA ligase activity"/>
    <property type="evidence" value="ECO:0007669"/>
    <property type="project" value="UniProtKB-UniRule"/>
</dbReference>
<dbReference type="SUPFAM" id="SSF55681">
    <property type="entry name" value="Class II aaRS and biotin synthetases"/>
    <property type="match status" value="1"/>
</dbReference>
<dbReference type="GO" id="GO:0005524">
    <property type="term" value="F:ATP binding"/>
    <property type="evidence" value="ECO:0007669"/>
    <property type="project" value="UniProtKB-UniRule"/>
</dbReference>
<dbReference type="CDD" id="cd00769">
    <property type="entry name" value="PheRS_beta_core"/>
    <property type="match status" value="1"/>
</dbReference>
<comment type="cofactor">
    <cofactor evidence="15">
        <name>Mg(2+)</name>
        <dbReference type="ChEBI" id="CHEBI:18420"/>
    </cofactor>
    <text evidence="15">Binds 2 magnesium ions per tetramer.</text>
</comment>
<dbReference type="Pfam" id="PF03147">
    <property type="entry name" value="FDX-ACB"/>
    <property type="match status" value="1"/>
</dbReference>
<proteinExistence type="inferred from homology"/>
<dbReference type="InterPro" id="IPR036690">
    <property type="entry name" value="Fdx_antiC-bd_sf"/>
</dbReference>
<keyword evidence="8 15" id="KW-0547">Nucleotide-binding</keyword>
<evidence type="ECO:0000256" key="13">
    <source>
        <dbReference type="ARBA" id="ARBA00023146"/>
    </source>
</evidence>
<dbReference type="NCBIfam" id="TIGR00472">
    <property type="entry name" value="pheT_bact"/>
    <property type="match status" value="1"/>
</dbReference>
<keyword evidence="21" id="KW-1185">Reference proteome</keyword>
<dbReference type="PROSITE" id="PS51483">
    <property type="entry name" value="B5"/>
    <property type="match status" value="1"/>
</dbReference>
<dbReference type="FunFam" id="3.50.40.10:FF:000001">
    <property type="entry name" value="Phenylalanine--tRNA ligase beta subunit"/>
    <property type="match status" value="1"/>
</dbReference>
<dbReference type="FunFam" id="3.30.70.380:FF:000001">
    <property type="entry name" value="Phenylalanine--tRNA ligase beta subunit"/>
    <property type="match status" value="1"/>
</dbReference>
<evidence type="ECO:0000256" key="12">
    <source>
        <dbReference type="ARBA" id="ARBA00022917"/>
    </source>
</evidence>
<dbReference type="CDD" id="cd02796">
    <property type="entry name" value="tRNA_bind_bactPheRS"/>
    <property type="match status" value="1"/>
</dbReference>
<dbReference type="InterPro" id="IPR012340">
    <property type="entry name" value="NA-bd_OB-fold"/>
</dbReference>
<dbReference type="SUPFAM" id="SSF56037">
    <property type="entry name" value="PheT/TilS domain"/>
    <property type="match status" value="1"/>
</dbReference>
<comment type="subcellular location">
    <subcellularLocation>
        <location evidence="1 15">Cytoplasm</location>
    </subcellularLocation>
</comment>
<feature type="binding site" evidence="15">
    <location>
        <position position="463"/>
    </location>
    <ligand>
        <name>Mg(2+)</name>
        <dbReference type="ChEBI" id="CHEBI:18420"/>
        <note>shared with alpha subunit</note>
    </ligand>
</feature>
<evidence type="ECO:0000256" key="6">
    <source>
        <dbReference type="ARBA" id="ARBA00022598"/>
    </source>
</evidence>
<evidence type="ECO:0000259" key="19">
    <source>
        <dbReference type="PROSITE" id="PS51483"/>
    </source>
</evidence>
<dbReference type="InterPro" id="IPR009061">
    <property type="entry name" value="DNA-bd_dom_put_sf"/>
</dbReference>
<dbReference type="Pfam" id="PF03484">
    <property type="entry name" value="B5"/>
    <property type="match status" value="1"/>
</dbReference>
<evidence type="ECO:0000256" key="7">
    <source>
        <dbReference type="ARBA" id="ARBA00022723"/>
    </source>
</evidence>
<dbReference type="GO" id="GO:0009328">
    <property type="term" value="C:phenylalanine-tRNA ligase complex"/>
    <property type="evidence" value="ECO:0007669"/>
    <property type="project" value="TreeGrafter"/>
</dbReference>
<accession>A1WU58</accession>
<dbReference type="GO" id="GO:0006432">
    <property type="term" value="P:phenylalanyl-tRNA aminoacylation"/>
    <property type="evidence" value="ECO:0007669"/>
    <property type="project" value="UniProtKB-UniRule"/>
</dbReference>
<evidence type="ECO:0000256" key="9">
    <source>
        <dbReference type="ARBA" id="ARBA00022840"/>
    </source>
</evidence>
<dbReference type="SMART" id="SM00896">
    <property type="entry name" value="FDX-ACB"/>
    <property type="match status" value="1"/>
</dbReference>
<evidence type="ECO:0000256" key="15">
    <source>
        <dbReference type="HAMAP-Rule" id="MF_00283"/>
    </source>
</evidence>
<dbReference type="InterPro" id="IPR005146">
    <property type="entry name" value="B3/B4_tRNA-bd"/>
</dbReference>
<evidence type="ECO:0000256" key="8">
    <source>
        <dbReference type="ARBA" id="ARBA00022741"/>
    </source>
</evidence>
<gene>
    <name evidence="15" type="primary">pheT</name>
    <name evidence="20" type="ordered locus">Hhal_0432</name>
</gene>
<evidence type="ECO:0000256" key="4">
    <source>
        <dbReference type="ARBA" id="ARBA00022490"/>
    </source>
</evidence>
<evidence type="ECO:0000256" key="11">
    <source>
        <dbReference type="ARBA" id="ARBA00022884"/>
    </source>
</evidence>
<dbReference type="RefSeq" id="WP_011813243.1">
    <property type="nucleotide sequence ID" value="NC_008789.1"/>
</dbReference>
<dbReference type="SUPFAM" id="SSF50249">
    <property type="entry name" value="Nucleic acid-binding proteins"/>
    <property type="match status" value="1"/>
</dbReference>
<keyword evidence="10 15" id="KW-0460">Magnesium</keyword>
<dbReference type="STRING" id="349124.Hhal_0432"/>
<name>A1WU58_HALHL</name>
<dbReference type="GO" id="GO:0000049">
    <property type="term" value="F:tRNA binding"/>
    <property type="evidence" value="ECO:0007669"/>
    <property type="project" value="UniProtKB-UniRule"/>
</dbReference>
<dbReference type="InterPro" id="IPR005121">
    <property type="entry name" value="Fdx_antiC-bd"/>
</dbReference>
<keyword evidence="4 15" id="KW-0963">Cytoplasm</keyword>
<dbReference type="InterPro" id="IPR005147">
    <property type="entry name" value="tRNA_synthase_B5-dom"/>
</dbReference>
<dbReference type="PANTHER" id="PTHR10947:SF0">
    <property type="entry name" value="PHENYLALANINE--TRNA LIGASE BETA SUBUNIT"/>
    <property type="match status" value="1"/>
</dbReference>
<dbReference type="Pfam" id="PF03483">
    <property type="entry name" value="B3_4"/>
    <property type="match status" value="1"/>
</dbReference>
<organism evidence="20 21">
    <name type="scientific">Halorhodospira halophila (strain DSM 244 / SL1)</name>
    <name type="common">Ectothiorhodospira halophila (strain DSM 244 / SL1)</name>
    <dbReference type="NCBI Taxonomy" id="349124"/>
    <lineage>
        <taxon>Bacteria</taxon>
        <taxon>Pseudomonadati</taxon>
        <taxon>Pseudomonadota</taxon>
        <taxon>Gammaproteobacteria</taxon>
        <taxon>Chromatiales</taxon>
        <taxon>Ectothiorhodospiraceae</taxon>
        <taxon>Halorhodospira</taxon>
    </lineage>
</organism>
<feature type="binding site" evidence="15">
    <location>
        <position position="462"/>
    </location>
    <ligand>
        <name>Mg(2+)</name>
        <dbReference type="ChEBI" id="CHEBI:18420"/>
        <note>shared with alpha subunit</note>
    </ligand>
</feature>
<dbReference type="InterPro" id="IPR002547">
    <property type="entry name" value="tRNA-bd_dom"/>
</dbReference>
<dbReference type="KEGG" id="hha:Hhal_0432"/>
<evidence type="ECO:0000256" key="1">
    <source>
        <dbReference type="ARBA" id="ARBA00004496"/>
    </source>
</evidence>
<dbReference type="PANTHER" id="PTHR10947">
    <property type="entry name" value="PHENYLALANYL-TRNA SYNTHETASE BETA CHAIN AND LEUCINE-RICH REPEAT-CONTAINING PROTEIN 47"/>
    <property type="match status" value="1"/>
</dbReference>
<feature type="domain" description="B5" evidence="19">
    <location>
        <begin position="400"/>
        <end position="475"/>
    </location>
</feature>
<comment type="similarity">
    <text evidence="2 15">Belongs to the phenylalanyl-tRNA synthetase beta subunit family. Type 1 subfamily.</text>
</comment>
<feature type="binding site" evidence="15">
    <location>
        <position position="459"/>
    </location>
    <ligand>
        <name>Mg(2+)</name>
        <dbReference type="ChEBI" id="CHEBI:18420"/>
        <note>shared with alpha subunit</note>
    </ligand>
</feature>
<dbReference type="eggNOG" id="COG0073">
    <property type="taxonomic scope" value="Bacteria"/>
</dbReference>
<dbReference type="Gene3D" id="2.40.50.140">
    <property type="entry name" value="Nucleic acid-binding proteins"/>
    <property type="match status" value="1"/>
</dbReference>
<dbReference type="OrthoDB" id="9805455at2"/>
<reference evidence="20 21" key="2">
    <citation type="journal article" date="2013" name="Stand. Genomic Sci.">
        <title>Complete genome sequence of Halorhodospira halophila SL1.</title>
        <authorList>
            <person name="Challacombe J.F."/>
            <person name="Majid S."/>
            <person name="Deole R."/>
            <person name="Brettin T.S."/>
            <person name="Bruce D."/>
            <person name="Delano S.F."/>
            <person name="Detter J.C."/>
            <person name="Gleasner C.D."/>
            <person name="Han C.S."/>
            <person name="Misra M."/>
            <person name="Reitenga K.G."/>
            <person name="Mikhailova N."/>
            <person name="Woyke T."/>
            <person name="Pitluck S."/>
            <person name="Nolan M."/>
            <person name="Land M.L."/>
            <person name="Saunders E."/>
            <person name="Tapia R."/>
            <person name="Lapidus A."/>
            <person name="Ivanova N."/>
            <person name="Hoff W.D."/>
        </authorList>
    </citation>
    <scope>NUCLEOTIDE SEQUENCE [LARGE SCALE GENOMIC DNA]</scope>
    <source>
        <strain evidence="21">DSM 244 / SL1</strain>
    </source>
</reference>
<reference evidence="21" key="1">
    <citation type="submission" date="2006-12" db="EMBL/GenBank/DDBJ databases">
        <title>Complete sequence of Halorhodospira halophila SL1.</title>
        <authorList>
            <consortium name="US DOE Joint Genome Institute"/>
            <person name="Copeland A."/>
            <person name="Lucas S."/>
            <person name="Lapidus A."/>
            <person name="Barry K."/>
            <person name="Detter J.C."/>
            <person name="Glavina del Rio T."/>
            <person name="Hammon N."/>
            <person name="Israni S."/>
            <person name="Dalin E."/>
            <person name="Tice H."/>
            <person name="Pitluck S."/>
            <person name="Saunders E."/>
            <person name="Brettin T."/>
            <person name="Bruce D."/>
            <person name="Han C."/>
            <person name="Tapia R."/>
            <person name="Schmutz J."/>
            <person name="Larimer F."/>
            <person name="Land M."/>
            <person name="Hauser L."/>
            <person name="Kyrpides N."/>
            <person name="Mikhailova N."/>
            <person name="Hoff W."/>
            <person name="Richardson P."/>
        </authorList>
    </citation>
    <scope>NUCLEOTIDE SEQUENCE [LARGE SCALE GENOMIC DNA]</scope>
    <source>
        <strain evidence="21">DSM 244 / SL1</strain>
    </source>
</reference>
<evidence type="ECO:0000256" key="16">
    <source>
        <dbReference type="PROSITE-ProRule" id="PRU00209"/>
    </source>
</evidence>
<dbReference type="NCBIfam" id="NF045760">
    <property type="entry name" value="YtpR"/>
    <property type="match status" value="1"/>
</dbReference>
<dbReference type="SUPFAM" id="SSF54991">
    <property type="entry name" value="Anticodon-binding domain of PheRS"/>
    <property type="match status" value="1"/>
</dbReference>
<evidence type="ECO:0000259" key="17">
    <source>
        <dbReference type="PROSITE" id="PS50886"/>
    </source>
</evidence>
<comment type="subunit">
    <text evidence="3 15">Tetramer of two alpha and two beta subunits.</text>
</comment>
<evidence type="ECO:0000256" key="3">
    <source>
        <dbReference type="ARBA" id="ARBA00011209"/>
    </source>
</evidence>
<keyword evidence="9 15" id="KW-0067">ATP-binding</keyword>
<feature type="domain" description="TRNA-binding" evidence="17">
    <location>
        <begin position="39"/>
        <end position="147"/>
    </location>
</feature>
<dbReference type="EMBL" id="CP000544">
    <property type="protein sequence ID" value="ABM61220.1"/>
    <property type="molecule type" value="Genomic_DNA"/>
</dbReference>
<sequence length="792" mass="85979">MRVSEQWLREWVNPSLSTQALAEALTMAGLEVDAVEPAAPPFSGVVVGAITDCRPHPEADRLQVCTVDAGGERLEIVCGAPNARPGLHAPLARAGAELPGGLQVQATEVRGVASAGMLCSASELGLADEAGGLLELPETLALGNDLRQALALDDTILEIDLTPNRADCLGMTGIARDVAARTGAEMQSTEPLPVPAACDAQLEISLQAEADCPRYTGRVIHDVNPQAPTPIWMRERLRRAGIRSVSALVDITNYVMLESGQPLHAFDLDRLAPPVTARRAHSGETLTLLGGEQVELDDGVLVIADANGPVAFAGVMGGETTAVSDETTSIFLEAAHFHPTTIAGRARRYGLHTDSSHRFERGVDFEAPRAASERATQLVIEICGGRPGPINEAVAHQALPQRAPIELRRERLEGLLGWSIEPEQVTGMLRRLGTEPEPSADGWRVQPPSWRFDMEREVDLIEEVARLYGFDNVPERPLRAPLHVATAPEQQLDDRPLRTTLVERGYFEAINYAFVDPQLQQRLDPESEALPLANPLSAELAVMRTSLWPGLLMAAQRNQHRQHERVRLFECGRTFRGHLDDLAQTPMLAGLAAGPRYAEQWDAPRRSVDFFDVKADLEALIAQTGNASAFTFEPAQHPALHPGQSARILRDGVSVGWLGTLHPEHADALELHGAPVLFEITLEALSRAELPRFQPISRYPSIRRDLAVLVDDHVPAGELLRTAREAAGDCAVGGRLFDVYRGKGVPDGQKSIAMGLILQDYSRTLTDRDVDDVMAGVVSRLQQQFGASLRGE</sequence>
<dbReference type="InterPro" id="IPR004532">
    <property type="entry name" value="Phe-tRNA-ligase_IIc_bsu_bact"/>
</dbReference>